<dbReference type="OrthoDB" id="278212at2759"/>
<dbReference type="AlphaFoldDB" id="A0A9P8UJL9"/>
<sequence length="329" mass="36696">MFKFVASFSKSGPNFSHRSITAPCINPPSNIPNSPHINMMSMRAFARSAPRAAARLSSAALRQPSVARQGSLLKSTSWAPLRSSQFTSAFSTTHFRRAPAGEVDQELSAKLESELQYENELKDSEPTPASVKDFLENSPFELIDTLGKEDVVLKRKFGNENITVSFSISDLTNYEPDMYNEDDAMTDEQFENQEPERSVEEAEEGLDGEDSDAAPPCRLNVVVEKEGKGALNIEALAQDGQIMVENFYYYDDAKLAHSTDADASHRAQDVFPGPPFGTLDEDLQILLERYLEERGVTQALAVFVPDYMDLKEQKEYQAWLKNVKGFIDA</sequence>
<dbReference type="Gene3D" id="3.10.280.10">
    <property type="entry name" value="Mitochondrial glycoprotein"/>
    <property type="match status" value="1"/>
</dbReference>
<evidence type="ECO:0000313" key="3">
    <source>
        <dbReference type="Proteomes" id="UP000758603"/>
    </source>
</evidence>
<name>A0A9P8UJL9_9PEZI</name>
<dbReference type="GeneID" id="70131956"/>
<protein>
    <submittedName>
        <fullName evidence="2">Mitochondrial glycoprotein</fullName>
    </submittedName>
</protein>
<proteinExistence type="predicted"/>
<dbReference type="GO" id="GO:0042256">
    <property type="term" value="P:cytosolic ribosome assembly"/>
    <property type="evidence" value="ECO:0007669"/>
    <property type="project" value="TreeGrafter"/>
</dbReference>
<organism evidence="2 3">
    <name type="scientific">Truncatella angustata</name>
    <dbReference type="NCBI Taxonomy" id="152316"/>
    <lineage>
        <taxon>Eukaryota</taxon>
        <taxon>Fungi</taxon>
        <taxon>Dikarya</taxon>
        <taxon>Ascomycota</taxon>
        <taxon>Pezizomycotina</taxon>
        <taxon>Sordariomycetes</taxon>
        <taxon>Xylariomycetidae</taxon>
        <taxon>Amphisphaeriales</taxon>
        <taxon>Sporocadaceae</taxon>
        <taxon>Truncatella</taxon>
    </lineage>
</organism>
<gene>
    <name evidence="2" type="ORF">BKA67DRAFT_568864</name>
</gene>
<dbReference type="GO" id="GO:0005759">
    <property type="term" value="C:mitochondrial matrix"/>
    <property type="evidence" value="ECO:0007669"/>
    <property type="project" value="InterPro"/>
</dbReference>
<dbReference type="PANTHER" id="PTHR10826">
    <property type="entry name" value="COMPLEMENT COMPONENT 1"/>
    <property type="match status" value="1"/>
</dbReference>
<accession>A0A9P8UJL9</accession>
<dbReference type="Proteomes" id="UP000758603">
    <property type="component" value="Unassembled WGS sequence"/>
</dbReference>
<dbReference type="PANTHER" id="PTHR10826:SF1">
    <property type="entry name" value="COMPLEMENT COMPONENT 1 Q SUBCOMPONENT-BINDING PROTEIN, MITOCHONDRIAL"/>
    <property type="match status" value="1"/>
</dbReference>
<reference evidence="2" key="1">
    <citation type="journal article" date="2021" name="Nat. Commun.">
        <title>Genetic determinants of endophytism in the Arabidopsis root mycobiome.</title>
        <authorList>
            <person name="Mesny F."/>
            <person name="Miyauchi S."/>
            <person name="Thiergart T."/>
            <person name="Pickel B."/>
            <person name="Atanasova L."/>
            <person name="Karlsson M."/>
            <person name="Huettel B."/>
            <person name="Barry K.W."/>
            <person name="Haridas S."/>
            <person name="Chen C."/>
            <person name="Bauer D."/>
            <person name="Andreopoulos W."/>
            <person name="Pangilinan J."/>
            <person name="LaButti K."/>
            <person name="Riley R."/>
            <person name="Lipzen A."/>
            <person name="Clum A."/>
            <person name="Drula E."/>
            <person name="Henrissat B."/>
            <person name="Kohler A."/>
            <person name="Grigoriev I.V."/>
            <person name="Martin F.M."/>
            <person name="Hacquard S."/>
        </authorList>
    </citation>
    <scope>NUCLEOTIDE SEQUENCE</scope>
    <source>
        <strain evidence="2">MPI-SDFR-AT-0073</strain>
    </source>
</reference>
<dbReference type="EMBL" id="JAGPXC010000005">
    <property type="protein sequence ID" value="KAH6653210.1"/>
    <property type="molecule type" value="Genomic_DNA"/>
</dbReference>
<evidence type="ECO:0000313" key="2">
    <source>
        <dbReference type="EMBL" id="KAH6653210.1"/>
    </source>
</evidence>
<dbReference type="InterPro" id="IPR036561">
    <property type="entry name" value="MAM33_sf"/>
</dbReference>
<dbReference type="InterPro" id="IPR003428">
    <property type="entry name" value="MAM33"/>
</dbReference>
<dbReference type="RefSeq" id="XP_045957487.1">
    <property type="nucleotide sequence ID" value="XM_046103064.1"/>
</dbReference>
<keyword evidence="3" id="KW-1185">Reference proteome</keyword>
<feature type="region of interest" description="Disordered" evidence="1">
    <location>
        <begin position="187"/>
        <end position="216"/>
    </location>
</feature>
<dbReference type="SUPFAM" id="SSF54529">
    <property type="entry name" value="Mitochondrial glycoprotein MAM33-like"/>
    <property type="match status" value="1"/>
</dbReference>
<evidence type="ECO:0000256" key="1">
    <source>
        <dbReference type="SAM" id="MobiDB-lite"/>
    </source>
</evidence>
<comment type="caution">
    <text evidence="2">The sequence shown here is derived from an EMBL/GenBank/DDBJ whole genome shotgun (WGS) entry which is preliminary data.</text>
</comment>
<dbReference type="Pfam" id="PF02330">
    <property type="entry name" value="MAM33"/>
    <property type="match status" value="1"/>
</dbReference>
<feature type="compositionally biased region" description="Acidic residues" evidence="1">
    <location>
        <begin position="201"/>
        <end position="212"/>
    </location>
</feature>